<dbReference type="GO" id="GO:0045087">
    <property type="term" value="P:innate immune response"/>
    <property type="evidence" value="ECO:0007669"/>
    <property type="project" value="EnsemblPlants"/>
</dbReference>
<name>W1PKT1_AMBTC</name>
<dbReference type="GO" id="GO:0043565">
    <property type="term" value="F:sequence-specific DNA binding"/>
    <property type="evidence" value="ECO:0007669"/>
    <property type="project" value="EnsemblPlants"/>
</dbReference>
<dbReference type="eggNOG" id="KOG0117">
    <property type="taxonomic scope" value="Eukaryota"/>
</dbReference>
<evidence type="ECO:0000259" key="4">
    <source>
        <dbReference type="PROSITE" id="PS50102"/>
    </source>
</evidence>
<sequence>MDETGDEHNEIGCEERMSSIPIEEQEEQLDLNEDNEAEEAMDDTAFDADQVEDFEEVEEMKEAVEIEGVEEEGSEEDDEQSVEAKGVAEGASPMTNDKEYKGENDLESKKHAELLALPPHGSEIFIGGIPREATEEDLRRLCEQIGEIAELRLLEDKATGAHKGYAFVTFRSEELAQIAIDEINGKEFKGRNLRCSHSQAKNRLFVGNIPKNWIEEDLKRVVEEIGSGVINVELILDLQRSGNKGYAFLEYYNSACADYARQKMSSPGFKLDSNTPTVRWADPKNTADHDLTSQVKVVYVKNLPEDVKQEQLKEIFEPHGEVTRIVLPPVKPGQGAYGFIHFAKRASALNAVNETKKYEINGHAFEATMAKPQTDRRNDPASAYRGSYIPPYSSHADYGVGGTAYGALGGSSRAGGFTQPMIYGRGPAPMGMSMVPVLLPDGQVGYVLQEPGTQIPPQRSGRSGGPVGQQGRGRRYRPY</sequence>
<dbReference type="STRING" id="13333.W1PKT1"/>
<dbReference type="GO" id="GO:0003682">
    <property type="term" value="F:chromatin binding"/>
    <property type="evidence" value="ECO:0007669"/>
    <property type="project" value="EnsemblPlants"/>
</dbReference>
<dbReference type="GO" id="GO:0005634">
    <property type="term" value="C:nucleus"/>
    <property type="evidence" value="ECO:0007669"/>
    <property type="project" value="EnsemblPlants"/>
</dbReference>
<dbReference type="HOGENOM" id="CLU_039374_1_0_1"/>
<dbReference type="SMART" id="SM00361">
    <property type="entry name" value="RRM_1"/>
    <property type="match status" value="2"/>
</dbReference>
<dbReference type="GO" id="GO:0010439">
    <property type="term" value="P:regulation of glucosinolate biosynthetic process"/>
    <property type="evidence" value="ECO:0007669"/>
    <property type="project" value="EnsemblPlants"/>
</dbReference>
<dbReference type="GO" id="GO:0005737">
    <property type="term" value="C:cytoplasm"/>
    <property type="evidence" value="ECO:0007669"/>
    <property type="project" value="EnsemblPlants"/>
</dbReference>
<organism evidence="5 6">
    <name type="scientific">Amborella trichopoda</name>
    <dbReference type="NCBI Taxonomy" id="13333"/>
    <lineage>
        <taxon>Eukaryota</taxon>
        <taxon>Viridiplantae</taxon>
        <taxon>Streptophyta</taxon>
        <taxon>Embryophyta</taxon>
        <taxon>Tracheophyta</taxon>
        <taxon>Spermatophyta</taxon>
        <taxon>Magnoliopsida</taxon>
        <taxon>Amborellales</taxon>
        <taxon>Amborellaceae</taxon>
        <taxon>Amborella</taxon>
    </lineage>
</organism>
<feature type="compositionally biased region" description="Gly residues" evidence="3">
    <location>
        <begin position="462"/>
        <end position="471"/>
    </location>
</feature>
<gene>
    <name evidence="5" type="ORF">AMTR_s00018p00254940</name>
</gene>
<keyword evidence="1 2" id="KW-0694">RNA-binding</keyword>
<dbReference type="OMA" id="HQPMIYG"/>
<dbReference type="InterPro" id="IPR000504">
    <property type="entry name" value="RRM_dom"/>
</dbReference>
<dbReference type="InterPro" id="IPR035979">
    <property type="entry name" value="RBD_domain_sf"/>
</dbReference>
<dbReference type="PANTHER" id="PTHR21245">
    <property type="entry name" value="HETEROGENEOUS NUCLEAR RIBONUCLEOPROTEIN"/>
    <property type="match status" value="1"/>
</dbReference>
<dbReference type="GO" id="GO:0045824">
    <property type="term" value="P:negative regulation of innate immune response"/>
    <property type="evidence" value="ECO:0007669"/>
    <property type="project" value="EnsemblPlants"/>
</dbReference>
<feature type="domain" description="RRM" evidence="4">
    <location>
        <begin position="122"/>
        <end position="200"/>
    </location>
</feature>
<reference evidence="6" key="1">
    <citation type="journal article" date="2013" name="Science">
        <title>The Amborella genome and the evolution of flowering plants.</title>
        <authorList>
            <consortium name="Amborella Genome Project"/>
        </authorList>
    </citation>
    <scope>NUCLEOTIDE SEQUENCE [LARGE SCALE GENOMIC DNA]</scope>
</reference>
<dbReference type="EMBL" id="KI393569">
    <property type="protein sequence ID" value="ERN08261.1"/>
    <property type="molecule type" value="Genomic_DNA"/>
</dbReference>
<evidence type="ECO:0000256" key="3">
    <source>
        <dbReference type="SAM" id="MobiDB-lite"/>
    </source>
</evidence>
<dbReference type="Gene3D" id="3.30.70.330">
    <property type="match status" value="3"/>
</dbReference>
<dbReference type="SMART" id="SM00360">
    <property type="entry name" value="RRM"/>
    <property type="match status" value="3"/>
</dbReference>
<dbReference type="KEGG" id="atr:18436505"/>
<dbReference type="InterPro" id="IPR003954">
    <property type="entry name" value="RRM_euk-type"/>
</dbReference>
<feature type="compositionally biased region" description="Basic and acidic residues" evidence="3">
    <location>
        <begin position="96"/>
        <end position="105"/>
    </location>
</feature>
<dbReference type="GO" id="GO:0045893">
    <property type="term" value="P:positive regulation of DNA-templated transcription"/>
    <property type="evidence" value="ECO:0007669"/>
    <property type="project" value="EnsemblPlants"/>
</dbReference>
<dbReference type="GO" id="GO:0042742">
    <property type="term" value="P:defense response to bacterium"/>
    <property type="evidence" value="ECO:0007669"/>
    <property type="project" value="EnsemblPlants"/>
</dbReference>
<dbReference type="Gramene" id="ERN08261">
    <property type="protein sequence ID" value="ERN08261"/>
    <property type="gene ID" value="AMTR_s00018p00254940"/>
</dbReference>
<dbReference type="GO" id="GO:0003729">
    <property type="term" value="F:mRNA binding"/>
    <property type="evidence" value="ECO:0007669"/>
    <property type="project" value="EnsemblPlants"/>
</dbReference>
<evidence type="ECO:0000313" key="6">
    <source>
        <dbReference type="Proteomes" id="UP000017836"/>
    </source>
</evidence>
<dbReference type="GO" id="GO:0050832">
    <property type="term" value="P:defense response to fungus"/>
    <property type="evidence" value="ECO:0007669"/>
    <property type="project" value="EnsemblPlants"/>
</dbReference>
<proteinExistence type="predicted"/>
<evidence type="ECO:0000256" key="1">
    <source>
        <dbReference type="ARBA" id="ARBA00022884"/>
    </source>
</evidence>
<protein>
    <recommendedName>
        <fullName evidence="4">RRM domain-containing protein</fullName>
    </recommendedName>
</protein>
<dbReference type="AlphaFoldDB" id="W1PKT1"/>
<accession>W1PKT1</accession>
<dbReference type="GO" id="GO:0040029">
    <property type="term" value="P:epigenetic regulation of gene expression"/>
    <property type="evidence" value="ECO:0007669"/>
    <property type="project" value="EnsemblPlants"/>
</dbReference>
<evidence type="ECO:0000256" key="2">
    <source>
        <dbReference type="PROSITE-ProRule" id="PRU00176"/>
    </source>
</evidence>
<feature type="domain" description="RRM" evidence="4">
    <location>
        <begin position="296"/>
        <end position="372"/>
    </location>
</feature>
<feature type="domain" description="RRM" evidence="4">
    <location>
        <begin position="202"/>
        <end position="283"/>
    </location>
</feature>
<dbReference type="Proteomes" id="UP000017836">
    <property type="component" value="Unassembled WGS sequence"/>
</dbReference>
<dbReference type="SUPFAM" id="SSF54928">
    <property type="entry name" value="RNA-binding domain, RBD"/>
    <property type="match status" value="2"/>
</dbReference>
<feature type="compositionally biased region" description="Acidic residues" evidence="3">
    <location>
        <begin position="23"/>
        <end position="81"/>
    </location>
</feature>
<keyword evidence="6" id="KW-1185">Reference proteome</keyword>
<dbReference type="GO" id="GO:1905933">
    <property type="term" value="P:regulation of cell fate determination"/>
    <property type="evidence" value="ECO:0007669"/>
    <property type="project" value="EnsemblPlants"/>
</dbReference>
<evidence type="ECO:0000313" key="5">
    <source>
        <dbReference type="EMBL" id="ERN08261.1"/>
    </source>
</evidence>
<feature type="region of interest" description="Disordered" evidence="3">
    <location>
        <begin position="1"/>
        <end position="105"/>
    </location>
</feature>
<dbReference type="PROSITE" id="PS50102">
    <property type="entry name" value="RRM"/>
    <property type="match status" value="3"/>
</dbReference>
<dbReference type="OrthoDB" id="3800936at2759"/>
<feature type="compositionally biased region" description="Basic and acidic residues" evidence="3">
    <location>
        <begin position="1"/>
        <end position="17"/>
    </location>
</feature>
<dbReference type="Pfam" id="PF00076">
    <property type="entry name" value="RRM_1"/>
    <property type="match status" value="3"/>
</dbReference>
<feature type="region of interest" description="Disordered" evidence="3">
    <location>
        <begin position="448"/>
        <end position="479"/>
    </location>
</feature>
<dbReference type="InterPro" id="IPR012677">
    <property type="entry name" value="Nucleotide-bd_a/b_plait_sf"/>
</dbReference>
<dbReference type="GO" id="GO:0071395">
    <property type="term" value="P:cellular response to jasmonic acid stimulus"/>
    <property type="evidence" value="ECO:0007669"/>
    <property type="project" value="EnsemblPlants"/>
</dbReference>
<dbReference type="GO" id="GO:0009909">
    <property type="term" value="P:regulation of flower development"/>
    <property type="evidence" value="ECO:0007669"/>
    <property type="project" value="EnsemblPlants"/>
</dbReference>